<feature type="compositionally biased region" description="Basic and acidic residues" evidence="1">
    <location>
        <begin position="33"/>
        <end position="50"/>
    </location>
</feature>
<dbReference type="EMBL" id="RCHS01003590">
    <property type="protein sequence ID" value="RMX40681.1"/>
    <property type="molecule type" value="Genomic_DNA"/>
</dbReference>
<comment type="caution">
    <text evidence="2">The sequence shown here is derived from an EMBL/GenBank/DDBJ whole genome shotgun (WGS) entry which is preliminary data.</text>
</comment>
<evidence type="ECO:0000313" key="2">
    <source>
        <dbReference type="EMBL" id="RMX40681.1"/>
    </source>
</evidence>
<gene>
    <name evidence="2" type="ORF">pdam_00020716</name>
</gene>
<dbReference type="Proteomes" id="UP000275408">
    <property type="component" value="Unassembled WGS sequence"/>
</dbReference>
<keyword evidence="3" id="KW-1185">Reference proteome</keyword>
<feature type="region of interest" description="Disordered" evidence="1">
    <location>
        <begin position="33"/>
        <end position="68"/>
    </location>
</feature>
<accession>A0A3M6TH74</accession>
<evidence type="ECO:0000313" key="3">
    <source>
        <dbReference type="Proteomes" id="UP000275408"/>
    </source>
</evidence>
<dbReference type="OrthoDB" id="10512864at2759"/>
<proteinExistence type="predicted"/>
<protein>
    <submittedName>
        <fullName evidence="2">Uncharacterized protein</fullName>
    </submittedName>
</protein>
<reference evidence="2 3" key="1">
    <citation type="journal article" date="2018" name="Sci. Rep.">
        <title>Comparative analysis of the Pocillopora damicornis genome highlights role of immune system in coral evolution.</title>
        <authorList>
            <person name="Cunning R."/>
            <person name="Bay R.A."/>
            <person name="Gillette P."/>
            <person name="Baker A.C."/>
            <person name="Traylor-Knowles N."/>
        </authorList>
    </citation>
    <scope>NUCLEOTIDE SEQUENCE [LARGE SCALE GENOMIC DNA]</scope>
    <source>
        <strain evidence="2">RSMAS</strain>
        <tissue evidence="2">Whole animal</tissue>
    </source>
</reference>
<name>A0A3M6TH74_POCDA</name>
<sequence length="116" mass="13098">MSTGIKCFQDEREFGDSFYQLFPVVKTRDSCQPERAAEHSCSNRDLHDDTTSSTGQETDQAETDTGKSTKMFFPIETNSDMCCNTVLFHKQSTCETSYTIVHTVETPTPDISTMVY</sequence>
<dbReference type="AlphaFoldDB" id="A0A3M6TH74"/>
<organism evidence="2 3">
    <name type="scientific">Pocillopora damicornis</name>
    <name type="common">Cauliflower coral</name>
    <name type="synonym">Millepora damicornis</name>
    <dbReference type="NCBI Taxonomy" id="46731"/>
    <lineage>
        <taxon>Eukaryota</taxon>
        <taxon>Metazoa</taxon>
        <taxon>Cnidaria</taxon>
        <taxon>Anthozoa</taxon>
        <taxon>Hexacorallia</taxon>
        <taxon>Scleractinia</taxon>
        <taxon>Astrocoeniina</taxon>
        <taxon>Pocilloporidae</taxon>
        <taxon>Pocillopora</taxon>
    </lineage>
</organism>
<evidence type="ECO:0000256" key="1">
    <source>
        <dbReference type="SAM" id="MobiDB-lite"/>
    </source>
</evidence>